<dbReference type="HOGENOM" id="CLU_059558_3_0_7"/>
<evidence type="ECO:0000259" key="1">
    <source>
        <dbReference type="Pfam" id="PF22740"/>
    </source>
</evidence>
<dbReference type="GO" id="GO:0016301">
    <property type="term" value="F:kinase activity"/>
    <property type="evidence" value="ECO:0007669"/>
    <property type="project" value="UniProtKB-KW"/>
</dbReference>
<dbReference type="Pfam" id="PF22740">
    <property type="entry name" value="PapZ_C"/>
    <property type="match status" value="1"/>
</dbReference>
<protein>
    <submittedName>
        <fullName evidence="2">Putative P-loop-containing kinase</fullName>
    </submittedName>
</protein>
<evidence type="ECO:0000313" key="3">
    <source>
        <dbReference type="Proteomes" id="UP000011721"/>
    </source>
</evidence>
<dbReference type="InterPro" id="IPR005337">
    <property type="entry name" value="RapZ-like"/>
</dbReference>
<keyword evidence="3" id="KW-1185">Reference proteome</keyword>
<dbReference type="eggNOG" id="COG1660">
    <property type="taxonomic scope" value="Bacteria"/>
</dbReference>
<proteinExistence type="predicted"/>
<dbReference type="PANTHER" id="PTHR30448">
    <property type="entry name" value="RNASE ADAPTER PROTEIN RAPZ"/>
    <property type="match status" value="1"/>
</dbReference>
<dbReference type="PATRIC" id="fig|1167006.5.peg.1055"/>
<name>M1PCQ8_DESSD</name>
<dbReference type="RefSeq" id="WP_015403211.1">
    <property type="nucleotide sequence ID" value="NC_020304.1"/>
</dbReference>
<dbReference type="EMBL" id="CP003985">
    <property type="protein sequence ID" value="AGF77515.1"/>
    <property type="molecule type" value="Genomic_DNA"/>
</dbReference>
<dbReference type="STRING" id="1167006.UWK_00941"/>
<organism evidence="2 3">
    <name type="scientific">Desulfocapsa sulfexigens (strain DSM 10523 / SB164P1)</name>
    <dbReference type="NCBI Taxonomy" id="1167006"/>
    <lineage>
        <taxon>Bacteria</taxon>
        <taxon>Pseudomonadati</taxon>
        <taxon>Thermodesulfobacteriota</taxon>
        <taxon>Desulfobulbia</taxon>
        <taxon>Desulfobulbales</taxon>
        <taxon>Desulfocapsaceae</taxon>
        <taxon>Desulfocapsa</taxon>
    </lineage>
</organism>
<dbReference type="OrthoDB" id="9784461at2"/>
<keyword evidence="2" id="KW-0808">Transferase</keyword>
<accession>M1PCQ8</accession>
<dbReference type="AlphaFoldDB" id="M1PCQ8"/>
<reference evidence="3" key="1">
    <citation type="journal article" date="2013" name="Stand. Genomic Sci.">
        <title>Complete genome sequence of Desulfocapsa sulfexigens, a marine deltaproteobacterium specialized in disproportionating inorganic sulfur compounds.</title>
        <authorList>
            <person name="Finster K.W."/>
            <person name="Kjeldsen K.U."/>
            <person name="Kube M."/>
            <person name="Reinhardt R."/>
            <person name="Mussmann M."/>
            <person name="Amann R."/>
            <person name="Schreiber L."/>
        </authorList>
    </citation>
    <scope>NUCLEOTIDE SEQUENCE [LARGE SCALE GENOMIC DNA]</scope>
    <source>
        <strain evidence="3">DSM 10523 / SB164P1</strain>
    </source>
</reference>
<evidence type="ECO:0000313" key="2">
    <source>
        <dbReference type="EMBL" id="AGF77515.1"/>
    </source>
</evidence>
<gene>
    <name evidence="2" type="ordered locus">UWK_00941</name>
</gene>
<sequence>MSSKSNFPITLFSFGYKYDPPQDVNFLFDVRFLANPFHEKELRSFTGLEASIADFVLNNDSGKECLQQLHRIIKFHANQLRQSGKDELRIGIGCTGGHHRSVAVTEALANLLREDFEAVTHFHRDIKKESH</sequence>
<feature type="domain" description="RapZ C-terminal" evidence="1">
    <location>
        <begin position="9"/>
        <end position="127"/>
    </location>
</feature>
<keyword evidence="2" id="KW-0418">Kinase</keyword>
<dbReference type="GO" id="GO:0005524">
    <property type="term" value="F:ATP binding"/>
    <property type="evidence" value="ECO:0007669"/>
    <property type="project" value="InterPro"/>
</dbReference>
<dbReference type="KEGG" id="dsf:UWK_00941"/>
<dbReference type="PANTHER" id="PTHR30448:SF0">
    <property type="entry name" value="RNASE ADAPTER PROTEIN RAPZ"/>
    <property type="match status" value="1"/>
</dbReference>
<dbReference type="Proteomes" id="UP000011721">
    <property type="component" value="Chromosome"/>
</dbReference>
<dbReference type="InterPro" id="IPR053931">
    <property type="entry name" value="RapZ_C"/>
</dbReference>